<feature type="transmembrane region" description="Helical" evidence="7">
    <location>
        <begin position="118"/>
        <end position="137"/>
    </location>
</feature>
<dbReference type="PANTHER" id="PTHR11616:SF241">
    <property type="entry name" value="SODIUM- AND CHLORIDE-DEPENDENT GLYCINE TRANSPORTER 2"/>
    <property type="match status" value="1"/>
</dbReference>
<name>A0ABM1ESR3_PRICU</name>
<evidence type="ECO:0000256" key="3">
    <source>
        <dbReference type="ARBA" id="ARBA00022692"/>
    </source>
</evidence>
<dbReference type="PROSITE" id="PS50267">
    <property type="entry name" value="NA_NEUROTRAN_SYMP_3"/>
    <property type="match status" value="1"/>
</dbReference>
<dbReference type="Pfam" id="PF00209">
    <property type="entry name" value="SNF"/>
    <property type="match status" value="1"/>
</dbReference>
<evidence type="ECO:0000256" key="2">
    <source>
        <dbReference type="ARBA" id="ARBA00022448"/>
    </source>
</evidence>
<protein>
    <submittedName>
        <fullName evidence="9">Sodium- and chloride-dependent glycine transporter 1-like</fullName>
    </submittedName>
</protein>
<keyword evidence="8" id="KW-1185">Reference proteome</keyword>
<dbReference type="Proteomes" id="UP000695022">
    <property type="component" value="Unplaced"/>
</dbReference>
<evidence type="ECO:0000313" key="8">
    <source>
        <dbReference type="Proteomes" id="UP000695022"/>
    </source>
</evidence>
<sequence length="271" mass="30148">MITMASYNRFHNNMLWESLLLPIANCATSVFAGFVVFAVLGYMAEVAQVDIQDIVTGGPGLAFMAYPEAITHLAISPLWSVLFFFMLFTVSLDSQFVAMETVITAFRDILPPRFQKRQILLTLVISSLSFLLGLPLTTRGGSYIFMIIDWYCIGLPAMCVSIVEVLAVGWIYGADRLLDEVTLMVGRPVLGRSVLAIMWKFIVPAVLLLILAFTCVTHEPVTYLNYDYPWWSIAAAWTLTVMMILLIPMYAVYYLTSVATTGSVGQGGYLE</sequence>
<evidence type="ECO:0000256" key="6">
    <source>
        <dbReference type="ARBA" id="ARBA00023136"/>
    </source>
</evidence>
<keyword evidence="4" id="KW-0769">Symport</keyword>
<evidence type="ECO:0000256" key="1">
    <source>
        <dbReference type="ARBA" id="ARBA00004141"/>
    </source>
</evidence>
<dbReference type="InterPro" id="IPR037272">
    <property type="entry name" value="SNS_sf"/>
</dbReference>
<feature type="transmembrane region" description="Helical" evidence="7">
    <location>
        <begin position="143"/>
        <end position="172"/>
    </location>
</feature>
<accession>A0ABM1ESR3</accession>
<dbReference type="GeneID" id="106815303"/>
<dbReference type="PRINTS" id="PR00176">
    <property type="entry name" value="NANEUSMPORT"/>
</dbReference>
<reference evidence="9" key="1">
    <citation type="submission" date="2025-08" db="UniProtKB">
        <authorList>
            <consortium name="RefSeq"/>
        </authorList>
    </citation>
    <scope>IDENTIFICATION</scope>
</reference>
<evidence type="ECO:0000313" key="9">
    <source>
        <dbReference type="RefSeq" id="XP_014675234.1"/>
    </source>
</evidence>
<dbReference type="InterPro" id="IPR000175">
    <property type="entry name" value="Na/ntran_symport"/>
</dbReference>
<keyword evidence="3 7" id="KW-0812">Transmembrane</keyword>
<gene>
    <name evidence="9" type="primary">LOC106815303</name>
</gene>
<proteinExistence type="predicted"/>
<keyword evidence="5 7" id="KW-1133">Transmembrane helix</keyword>
<feature type="transmembrane region" description="Helical" evidence="7">
    <location>
        <begin position="81"/>
        <end position="106"/>
    </location>
</feature>
<feature type="transmembrane region" description="Helical" evidence="7">
    <location>
        <begin position="233"/>
        <end position="255"/>
    </location>
</feature>
<keyword evidence="2" id="KW-0813">Transport</keyword>
<dbReference type="RefSeq" id="XP_014675234.1">
    <property type="nucleotide sequence ID" value="XM_014819748.1"/>
</dbReference>
<evidence type="ECO:0000256" key="7">
    <source>
        <dbReference type="SAM" id="Phobius"/>
    </source>
</evidence>
<dbReference type="PANTHER" id="PTHR11616">
    <property type="entry name" value="SODIUM/CHLORIDE DEPENDENT TRANSPORTER"/>
    <property type="match status" value="1"/>
</dbReference>
<feature type="transmembrane region" description="Helical" evidence="7">
    <location>
        <begin position="193"/>
        <end position="213"/>
    </location>
</feature>
<evidence type="ECO:0000256" key="5">
    <source>
        <dbReference type="ARBA" id="ARBA00022989"/>
    </source>
</evidence>
<feature type="transmembrane region" description="Helical" evidence="7">
    <location>
        <begin position="20"/>
        <end position="42"/>
    </location>
</feature>
<keyword evidence="6 7" id="KW-0472">Membrane</keyword>
<evidence type="ECO:0000256" key="4">
    <source>
        <dbReference type="ARBA" id="ARBA00022847"/>
    </source>
</evidence>
<organism evidence="8 9">
    <name type="scientific">Priapulus caudatus</name>
    <name type="common">Priapulid worm</name>
    <dbReference type="NCBI Taxonomy" id="37621"/>
    <lineage>
        <taxon>Eukaryota</taxon>
        <taxon>Metazoa</taxon>
        <taxon>Ecdysozoa</taxon>
        <taxon>Scalidophora</taxon>
        <taxon>Priapulida</taxon>
        <taxon>Priapulimorpha</taxon>
        <taxon>Priapulimorphida</taxon>
        <taxon>Priapulidae</taxon>
        <taxon>Priapulus</taxon>
    </lineage>
</organism>
<dbReference type="SUPFAM" id="SSF161070">
    <property type="entry name" value="SNF-like"/>
    <property type="match status" value="1"/>
</dbReference>
<comment type="subcellular location">
    <subcellularLocation>
        <location evidence="1">Membrane</location>
        <topology evidence="1">Multi-pass membrane protein</topology>
    </subcellularLocation>
</comment>